<dbReference type="Proteomes" id="UP000092445">
    <property type="component" value="Unassembled WGS sequence"/>
</dbReference>
<sequence length="77" mass="8744">MPFPRENGVSQSDWLNPWEASVLVVTGYNAHVKLKTKKEKKASKNSCNSLQHVIPIKNTSLLYFVYPSSYVFIGEDI</sequence>
<protein>
    <submittedName>
        <fullName evidence="1">Uncharacterized protein</fullName>
    </submittedName>
</protein>
<reference evidence="2" key="1">
    <citation type="submission" date="2014-03" db="EMBL/GenBank/DDBJ databases">
        <authorList>
            <person name="Aksoy S."/>
            <person name="Warren W."/>
            <person name="Wilson R.K."/>
        </authorList>
    </citation>
    <scope>NUCLEOTIDE SEQUENCE [LARGE SCALE GENOMIC DNA]</scope>
    <source>
        <strain evidence="2">IAEA</strain>
    </source>
</reference>
<dbReference type="EnsemblMetazoa" id="GPAI044539-RA">
    <property type="protein sequence ID" value="GPAI044539-PA"/>
    <property type="gene ID" value="GPAI044539"/>
</dbReference>
<organism evidence="1 2">
    <name type="scientific">Glossina pallidipes</name>
    <name type="common">Tsetse fly</name>
    <dbReference type="NCBI Taxonomy" id="7398"/>
    <lineage>
        <taxon>Eukaryota</taxon>
        <taxon>Metazoa</taxon>
        <taxon>Ecdysozoa</taxon>
        <taxon>Arthropoda</taxon>
        <taxon>Hexapoda</taxon>
        <taxon>Insecta</taxon>
        <taxon>Pterygota</taxon>
        <taxon>Neoptera</taxon>
        <taxon>Endopterygota</taxon>
        <taxon>Diptera</taxon>
        <taxon>Brachycera</taxon>
        <taxon>Muscomorpha</taxon>
        <taxon>Hippoboscoidea</taxon>
        <taxon>Glossinidae</taxon>
        <taxon>Glossina</taxon>
    </lineage>
</organism>
<proteinExistence type="predicted"/>
<evidence type="ECO:0000313" key="2">
    <source>
        <dbReference type="Proteomes" id="UP000092445"/>
    </source>
</evidence>
<dbReference type="VEuPathDB" id="VectorBase:GPAI044539"/>
<reference evidence="1" key="2">
    <citation type="submission" date="2020-05" db="UniProtKB">
        <authorList>
            <consortium name="EnsemblMetazoa"/>
        </authorList>
    </citation>
    <scope>IDENTIFICATION</scope>
    <source>
        <strain evidence="1">IAEA</strain>
    </source>
</reference>
<accession>A0A1B0AG11</accession>
<keyword evidence="2" id="KW-1185">Reference proteome</keyword>
<evidence type="ECO:0000313" key="1">
    <source>
        <dbReference type="EnsemblMetazoa" id="GPAI044539-PA"/>
    </source>
</evidence>
<dbReference type="AlphaFoldDB" id="A0A1B0AG11"/>
<name>A0A1B0AG11_GLOPL</name>